<dbReference type="GO" id="GO:0031930">
    <property type="term" value="P:mitochondria-nucleus signaling pathway"/>
    <property type="evidence" value="ECO:0007669"/>
    <property type="project" value="TreeGrafter"/>
</dbReference>
<dbReference type="InterPro" id="IPR053043">
    <property type="entry name" value="Ras-cAMP_regulatory"/>
</dbReference>
<reference evidence="3 4" key="1">
    <citation type="journal article" date="2018" name="Mol. Biol. Evol.">
        <title>Broad Genomic Sampling Reveals a Smut Pathogenic Ancestry of the Fungal Clade Ustilaginomycotina.</title>
        <authorList>
            <person name="Kijpornyongpan T."/>
            <person name="Mondo S.J."/>
            <person name="Barry K."/>
            <person name="Sandor L."/>
            <person name="Lee J."/>
            <person name="Lipzen A."/>
            <person name="Pangilinan J."/>
            <person name="LaButti K."/>
            <person name="Hainaut M."/>
            <person name="Henrissat B."/>
            <person name="Grigoriev I.V."/>
            <person name="Spatafora J.W."/>
            <person name="Aime M.C."/>
        </authorList>
    </citation>
    <scope>NUCLEOTIDE SEQUENCE [LARGE SCALE GENOMIC DNA]</scope>
    <source>
        <strain evidence="3 4">MCA 3882</strain>
    </source>
</reference>
<organism evidence="3 4">
    <name type="scientific">Meira miltonrushii</name>
    <dbReference type="NCBI Taxonomy" id="1280837"/>
    <lineage>
        <taxon>Eukaryota</taxon>
        <taxon>Fungi</taxon>
        <taxon>Dikarya</taxon>
        <taxon>Basidiomycota</taxon>
        <taxon>Ustilaginomycotina</taxon>
        <taxon>Exobasidiomycetes</taxon>
        <taxon>Exobasidiales</taxon>
        <taxon>Brachybasidiaceae</taxon>
        <taxon>Meira</taxon>
    </lineage>
</organism>
<feature type="non-terminal residue" evidence="3">
    <location>
        <position position="1"/>
    </location>
</feature>
<proteinExistence type="predicted"/>
<name>A0A316VJ62_9BASI</name>
<accession>A0A316VJ62</accession>
<feature type="non-terminal residue" evidence="3">
    <location>
        <position position="50"/>
    </location>
</feature>
<dbReference type="PANTHER" id="PTHR28014">
    <property type="entry name" value="NEGATIVE REGULATOR OF RAS-CAMP PATHWAY"/>
    <property type="match status" value="1"/>
</dbReference>
<dbReference type="Pfam" id="PF11702">
    <property type="entry name" value="DUF3295"/>
    <property type="match status" value="1"/>
</dbReference>
<evidence type="ECO:0000256" key="1">
    <source>
        <dbReference type="SAM" id="MobiDB-lite"/>
    </source>
</evidence>
<protein>
    <recommendedName>
        <fullName evidence="2">DUF3295 domain-containing protein</fullName>
    </recommendedName>
</protein>
<feature type="region of interest" description="Disordered" evidence="1">
    <location>
        <begin position="1"/>
        <end position="21"/>
    </location>
</feature>
<dbReference type="GO" id="GO:0005737">
    <property type="term" value="C:cytoplasm"/>
    <property type="evidence" value="ECO:0007669"/>
    <property type="project" value="TreeGrafter"/>
</dbReference>
<dbReference type="EMBL" id="KZ819602">
    <property type="protein sequence ID" value="PWN37586.1"/>
    <property type="molecule type" value="Genomic_DNA"/>
</dbReference>
<dbReference type="RefSeq" id="XP_025357888.1">
    <property type="nucleotide sequence ID" value="XM_025496061.1"/>
</dbReference>
<dbReference type="PANTHER" id="PTHR28014:SF1">
    <property type="entry name" value="NEGATIVE REGULATOR OF RAS-CAMP PATHWAY"/>
    <property type="match status" value="1"/>
</dbReference>
<sequence>NVPEVGLPQSPRTTRRNMLKDELSESLRQNLLWERQSRNRMLGIGGNRVA</sequence>
<keyword evidence="4" id="KW-1185">Reference proteome</keyword>
<dbReference type="InterPro" id="IPR021711">
    <property type="entry name" value="DUF3295"/>
</dbReference>
<feature type="domain" description="DUF3295" evidence="2">
    <location>
        <begin position="9"/>
        <end position="39"/>
    </location>
</feature>
<dbReference type="AlphaFoldDB" id="A0A316VJ62"/>
<evidence type="ECO:0000259" key="2">
    <source>
        <dbReference type="Pfam" id="PF11702"/>
    </source>
</evidence>
<dbReference type="InParanoid" id="A0A316VJ62"/>
<dbReference type="STRING" id="1280837.A0A316VJ62"/>
<dbReference type="GeneID" id="37017842"/>
<dbReference type="GO" id="GO:0006808">
    <property type="term" value="P:regulation of nitrogen utilization"/>
    <property type="evidence" value="ECO:0007669"/>
    <property type="project" value="TreeGrafter"/>
</dbReference>
<dbReference type="OrthoDB" id="515401at2759"/>
<evidence type="ECO:0000313" key="3">
    <source>
        <dbReference type="EMBL" id="PWN37586.1"/>
    </source>
</evidence>
<evidence type="ECO:0000313" key="4">
    <source>
        <dbReference type="Proteomes" id="UP000245771"/>
    </source>
</evidence>
<dbReference type="GO" id="GO:0000122">
    <property type="term" value="P:negative regulation of transcription by RNA polymerase II"/>
    <property type="evidence" value="ECO:0007669"/>
    <property type="project" value="TreeGrafter"/>
</dbReference>
<dbReference type="Proteomes" id="UP000245771">
    <property type="component" value="Unassembled WGS sequence"/>
</dbReference>
<gene>
    <name evidence="3" type="ORF">FA14DRAFT_114589</name>
</gene>